<feature type="compositionally biased region" description="Basic residues" evidence="1">
    <location>
        <begin position="132"/>
        <end position="141"/>
    </location>
</feature>
<dbReference type="AlphaFoldDB" id="A0A438C2U6"/>
<feature type="compositionally biased region" description="Basic and acidic residues" evidence="1">
    <location>
        <begin position="313"/>
        <end position="323"/>
    </location>
</feature>
<dbReference type="EMBL" id="QGNW01002579">
    <property type="protein sequence ID" value="RVW17226.1"/>
    <property type="molecule type" value="Genomic_DNA"/>
</dbReference>
<feature type="compositionally biased region" description="Basic and acidic residues" evidence="1">
    <location>
        <begin position="199"/>
        <end position="210"/>
    </location>
</feature>
<feature type="compositionally biased region" description="Basic and acidic residues" evidence="1">
    <location>
        <begin position="481"/>
        <end position="528"/>
    </location>
</feature>
<sequence>MLLKIMQINKCLTSIGVEAIFQGNINNLLPFWLTQDYAFSGLMIDNVAFVMELVSNTQTHQIAARKEKQMETLRAALGISMPEVDVQKQDKVLDSGTEEGDHEERQTTKRKQQDSKKRRDGDDPSDTDSGGKHGKAIKKSYIRSGSVDDSDVDTENKKNLKSEKTEDIRVVPLMILILTLTVKSKRHDSDDSGSDDDFDVRSSKKEAEKHVKAHKRHDSDDSYSDDAEQRETVLIREDHKKTDKRHGSGGRYVAYSDSDSDRAKIHQKENIETNDRHGSGGRYVAYSDSGSDKAKKHTKESIEQNRKNRKHGVGRDDSSEKRIGKSRRHDSDEDSSDRDDRYDGKITKRKATEKDPESSTDDSDDSISDDSKEESSDSDSGSSSSDYKHERKDTNKSMRKSKSGDGADVNAKGERGAYGSDHRRKERSDLYNDDDGGLGALKNLENKLYQSRGNIMHGSGYGNQEITKGKRKLEDGQDEQPESKSRNRNSGKEVMQKREHRKETKVEFKSNSRPNKSKDDQKREDVSRLTRSGGGNYQDDVKDGGRIRGKDDEPWHGSRRNDRDHENHGGKRKHGRDEEEDRRRTHNRDEKRLEYRRHEKDEEERQHAGRRHEKDEEERQHAGRRHRSEEEERQASRRNESDERMYSSKRGRDDDSRSSKRRSFLNLVGVDLSVTVLKLAKAELMQCEAE</sequence>
<gene>
    <name evidence="2" type="ORF">CK203_069180</name>
</gene>
<feature type="compositionally biased region" description="Basic and acidic residues" evidence="1">
    <location>
        <begin position="386"/>
        <end position="396"/>
    </location>
</feature>
<feature type="compositionally biased region" description="Acidic residues" evidence="1">
    <location>
        <begin position="358"/>
        <end position="368"/>
    </location>
</feature>
<feature type="compositionally biased region" description="Basic and acidic residues" evidence="1">
    <location>
        <begin position="259"/>
        <end position="278"/>
    </location>
</feature>
<accession>A0A438C2U6</accession>
<name>A0A438C2U6_VITVI</name>
<feature type="compositionally biased region" description="Basic and acidic residues" evidence="1">
    <location>
        <begin position="411"/>
        <end position="430"/>
    </location>
</feature>
<feature type="region of interest" description="Disordered" evidence="1">
    <location>
        <begin position="181"/>
        <end position="440"/>
    </location>
</feature>
<dbReference type="InterPro" id="IPR051372">
    <property type="entry name" value="CWC21"/>
</dbReference>
<evidence type="ECO:0000313" key="3">
    <source>
        <dbReference type="Proteomes" id="UP000288805"/>
    </source>
</evidence>
<comment type="caution">
    <text evidence="2">The sequence shown here is derived from an EMBL/GenBank/DDBJ whole genome shotgun (WGS) entry which is preliminary data.</text>
</comment>
<feature type="compositionally biased region" description="Basic and acidic residues" evidence="1">
    <location>
        <begin position="539"/>
        <end position="658"/>
    </location>
</feature>
<feature type="compositionally biased region" description="Basic and acidic residues" evidence="1">
    <location>
        <begin position="227"/>
        <end position="241"/>
    </location>
</feature>
<protein>
    <submittedName>
        <fullName evidence="2">Uncharacterized protein</fullName>
    </submittedName>
</protein>
<dbReference type="PANTHER" id="PTHR36562">
    <property type="entry name" value="SERINE/ARGININE REPETITIVE MATRIX 2"/>
    <property type="match status" value="1"/>
</dbReference>
<feature type="compositionally biased region" description="Basic and acidic residues" evidence="1">
    <location>
        <begin position="102"/>
        <end position="122"/>
    </location>
</feature>
<organism evidence="2 3">
    <name type="scientific">Vitis vinifera</name>
    <name type="common">Grape</name>
    <dbReference type="NCBI Taxonomy" id="29760"/>
    <lineage>
        <taxon>Eukaryota</taxon>
        <taxon>Viridiplantae</taxon>
        <taxon>Streptophyta</taxon>
        <taxon>Embryophyta</taxon>
        <taxon>Tracheophyta</taxon>
        <taxon>Spermatophyta</taxon>
        <taxon>Magnoliopsida</taxon>
        <taxon>eudicotyledons</taxon>
        <taxon>Gunneridae</taxon>
        <taxon>Pentapetalae</taxon>
        <taxon>rosids</taxon>
        <taxon>Vitales</taxon>
        <taxon>Vitaceae</taxon>
        <taxon>Viteae</taxon>
        <taxon>Vitis</taxon>
    </lineage>
</organism>
<proteinExistence type="predicted"/>
<dbReference type="Proteomes" id="UP000288805">
    <property type="component" value="Unassembled WGS sequence"/>
</dbReference>
<feature type="region of interest" description="Disordered" evidence="1">
    <location>
        <begin position="92"/>
        <end position="160"/>
    </location>
</feature>
<feature type="compositionally biased region" description="Basic and acidic residues" evidence="1">
    <location>
        <begin position="338"/>
        <end position="357"/>
    </location>
</feature>
<reference evidence="2 3" key="1">
    <citation type="journal article" date="2018" name="PLoS Genet.">
        <title>Population sequencing reveals clonal diversity and ancestral inbreeding in the grapevine cultivar Chardonnay.</title>
        <authorList>
            <person name="Roach M.J."/>
            <person name="Johnson D.L."/>
            <person name="Bohlmann J."/>
            <person name="van Vuuren H.J."/>
            <person name="Jones S.J."/>
            <person name="Pretorius I.S."/>
            <person name="Schmidt S.A."/>
            <person name="Borneman A.R."/>
        </authorList>
    </citation>
    <scope>NUCLEOTIDE SEQUENCE [LARGE SCALE GENOMIC DNA]</scope>
    <source>
        <strain evidence="3">cv. Chardonnay</strain>
        <tissue evidence="2">Leaf</tissue>
    </source>
</reference>
<dbReference type="PANTHER" id="PTHR36562:SF5">
    <property type="entry name" value="SERINE_ARGININE REPETITIVE MATRIX 2"/>
    <property type="match status" value="1"/>
</dbReference>
<evidence type="ECO:0000256" key="1">
    <source>
        <dbReference type="SAM" id="MobiDB-lite"/>
    </source>
</evidence>
<feature type="region of interest" description="Disordered" evidence="1">
    <location>
        <begin position="452"/>
        <end position="666"/>
    </location>
</feature>
<evidence type="ECO:0000313" key="2">
    <source>
        <dbReference type="EMBL" id="RVW17226.1"/>
    </source>
</evidence>